<dbReference type="EMBL" id="ML769414">
    <property type="protein sequence ID" value="KAE9404739.1"/>
    <property type="molecule type" value="Genomic_DNA"/>
</dbReference>
<accession>A0A6A4I1W6</accession>
<proteinExistence type="predicted"/>
<protein>
    <recommendedName>
        <fullName evidence="3">F-box domain-containing protein</fullName>
    </recommendedName>
</protein>
<sequence length="327" mass="38070">MSANQLPAEIVEKILEQLWFSDLSPAERILLMTTCPRLNSTWKSQFSRIASITIHIPCLHYLLYLAEIVRTGKSLVYDRHSLRKGARTMICFLDLRERGVDSYSYRQHKVLIDFVIHDPETVQPFRSLVHTEHSSATTLESPPLRFLGHGRQMETRNHRYILGRLPDRPKNESHPIPDPFTIRKKIRDGLHLHGREIRTSHSTVFHEHDLSEADDFWGINRRLYIAGTSTPSSGSFATHLYHRIVEARLRYEVPDILGYYREGRRLLGRQSSFLHSRNFSFNSQLGPFATHLYHRVKEAWLRYKVPDILENYGKGVSPQNPLCAYGF</sequence>
<evidence type="ECO:0000313" key="1">
    <source>
        <dbReference type="EMBL" id="KAE9404739.1"/>
    </source>
</evidence>
<dbReference type="OrthoDB" id="2836053at2759"/>
<organism evidence="1 2">
    <name type="scientific">Gymnopus androsaceus JB14</name>
    <dbReference type="NCBI Taxonomy" id="1447944"/>
    <lineage>
        <taxon>Eukaryota</taxon>
        <taxon>Fungi</taxon>
        <taxon>Dikarya</taxon>
        <taxon>Basidiomycota</taxon>
        <taxon>Agaricomycotina</taxon>
        <taxon>Agaricomycetes</taxon>
        <taxon>Agaricomycetidae</taxon>
        <taxon>Agaricales</taxon>
        <taxon>Marasmiineae</taxon>
        <taxon>Omphalotaceae</taxon>
        <taxon>Gymnopus</taxon>
    </lineage>
</organism>
<dbReference type="AlphaFoldDB" id="A0A6A4I1W6"/>
<evidence type="ECO:0000313" key="2">
    <source>
        <dbReference type="Proteomes" id="UP000799118"/>
    </source>
</evidence>
<reference evidence="1" key="1">
    <citation type="journal article" date="2019" name="Environ. Microbiol.">
        <title>Fungal ecological strategies reflected in gene transcription - a case study of two litter decomposers.</title>
        <authorList>
            <person name="Barbi F."/>
            <person name="Kohler A."/>
            <person name="Barry K."/>
            <person name="Baskaran P."/>
            <person name="Daum C."/>
            <person name="Fauchery L."/>
            <person name="Ihrmark K."/>
            <person name="Kuo A."/>
            <person name="LaButti K."/>
            <person name="Lipzen A."/>
            <person name="Morin E."/>
            <person name="Grigoriev I.V."/>
            <person name="Henrissat B."/>
            <person name="Lindahl B."/>
            <person name="Martin F."/>
        </authorList>
    </citation>
    <scope>NUCLEOTIDE SEQUENCE</scope>
    <source>
        <strain evidence="1">JB14</strain>
    </source>
</reference>
<gene>
    <name evidence="1" type="ORF">BT96DRAFT_972960</name>
</gene>
<keyword evidence="2" id="KW-1185">Reference proteome</keyword>
<dbReference type="Proteomes" id="UP000799118">
    <property type="component" value="Unassembled WGS sequence"/>
</dbReference>
<evidence type="ECO:0008006" key="3">
    <source>
        <dbReference type="Google" id="ProtNLM"/>
    </source>
</evidence>
<name>A0A6A4I1W6_9AGAR</name>